<feature type="coiled-coil region" evidence="1">
    <location>
        <begin position="257"/>
        <end position="284"/>
    </location>
</feature>
<keyword evidence="4" id="KW-1185">Reference proteome</keyword>
<accession>K8EYT7</accession>
<organism evidence="3 4">
    <name type="scientific">Bathycoccus prasinos</name>
    <dbReference type="NCBI Taxonomy" id="41875"/>
    <lineage>
        <taxon>Eukaryota</taxon>
        <taxon>Viridiplantae</taxon>
        <taxon>Chlorophyta</taxon>
        <taxon>Mamiellophyceae</taxon>
        <taxon>Mamiellales</taxon>
        <taxon>Bathycoccaceae</taxon>
        <taxon>Bathycoccus</taxon>
    </lineage>
</organism>
<feature type="coiled-coil region" evidence="1">
    <location>
        <begin position="647"/>
        <end position="765"/>
    </location>
</feature>
<dbReference type="EMBL" id="FO082278">
    <property type="protein sequence ID" value="CCO14388.1"/>
    <property type="molecule type" value="Genomic_DNA"/>
</dbReference>
<evidence type="ECO:0000256" key="2">
    <source>
        <dbReference type="SAM" id="MobiDB-lite"/>
    </source>
</evidence>
<evidence type="ECO:0000256" key="1">
    <source>
        <dbReference type="SAM" id="Coils"/>
    </source>
</evidence>
<evidence type="ECO:0000313" key="4">
    <source>
        <dbReference type="Proteomes" id="UP000198341"/>
    </source>
</evidence>
<name>K8EYT7_9CHLO</name>
<feature type="compositionally biased region" description="Basic and acidic residues" evidence="2">
    <location>
        <begin position="93"/>
        <end position="109"/>
    </location>
</feature>
<dbReference type="RefSeq" id="XP_007515509.1">
    <property type="nucleotide sequence ID" value="XM_007515447.1"/>
</dbReference>
<feature type="coiled-coil region" evidence="1">
    <location>
        <begin position="354"/>
        <end position="441"/>
    </location>
</feature>
<dbReference type="Proteomes" id="UP000198341">
    <property type="component" value="Chromosome 1"/>
</dbReference>
<dbReference type="AlphaFoldDB" id="K8EYT7"/>
<feature type="region of interest" description="Disordered" evidence="2">
    <location>
        <begin position="898"/>
        <end position="923"/>
    </location>
</feature>
<feature type="compositionally biased region" description="Polar residues" evidence="2">
    <location>
        <begin position="17"/>
        <end position="29"/>
    </location>
</feature>
<evidence type="ECO:0000313" key="3">
    <source>
        <dbReference type="EMBL" id="CCO14388.1"/>
    </source>
</evidence>
<feature type="compositionally biased region" description="Basic and acidic residues" evidence="2">
    <location>
        <begin position="977"/>
        <end position="987"/>
    </location>
</feature>
<sequence length="996" mass="114909">MFPSMMVSVMMVVRCGPTSSSSRNNNAGKRQNGAGVVLPPRMPKGRRILLVKTKPRQQQRVQFSKSFFDSLSGGGGVFGAKTPPPPPSKRTTTTKERDETFSLKKTSTDHEDDDEYTMIDPLSPSFLGSFPNEWQNSNEKLRLVLNAFEGCSRTAMLSLGPIQACVSAQALLVFVSEQKKQNRLENFLNDFWQGKVALATERVKGKMSVDRALLERHFDRERTEYEGKLANMRGENAAVKSRAEMTRREMFETKGLVRKMQEDIEEFKCLVEIQKEEMEQFKKNEYALKCKTEQQFDSMYQTFTKDFVLLRHAKKQQAKAHTFEIERRDRAEKVLKAKTAQQFDKMYETLVRDIAMKDHEIAQLQTQLSAYEDDLKEKEKMIEGMEVKLRMANEEKSRIERALISANHHHQTEIQELNVIITGLLDSIQTLEREAAEEEVRKERIWSEKTAEIESLKQKVMDLRIDHSVVEHRMELARQQLEKEYEEKKTEVSVEADTRIVNTIERVARAQFERLHDMTVLKNKFVRDHENEMEALKASVEIKEREIVENSKKAEEKIEAIARELAEAKDSYARELNVVSDLSSSRAIEIEKLKTEISDANEKEREIVEELKTVQSALFEEKAKVARVEQGSSETLKQAEWDFFSENAKLKQVEHELELKLEHANLEKHQIERALYSSAAHENELQEKVKSMKNSIAKAAKEVEYTEAKLEQSNLEKFQIQRALITRTKNEEELREEVVNMKNSVEQWAKAVQLSEEKLEQSNLEKFQIERALITRTKNEEELSKNVQDLTARQVSFETQFRAARRAAKAERNALYALARNENAKAHKRNFVTDTKDIESERYAQYAQMRDDLEGMQRKVKLAQTACEAERRAREVAETERDSALLELSASNARLVEEQQNVGKEEASSSSSTSGESRESRMEALVRENEELIERVKLLEIVALDAREQEALAVNRLEAIELKARERRNRVSSAIDSHGEIEKENRDSNSGARSSH</sequence>
<dbReference type="GeneID" id="19017944"/>
<reference evidence="3 4" key="1">
    <citation type="submission" date="2011-10" db="EMBL/GenBank/DDBJ databases">
        <authorList>
            <person name="Genoscope - CEA"/>
        </authorList>
    </citation>
    <scope>NUCLEOTIDE SEQUENCE [LARGE SCALE GENOMIC DNA]</scope>
    <source>
        <strain evidence="3 4">RCC 1105</strain>
    </source>
</reference>
<feature type="region of interest" description="Disordered" evidence="2">
    <location>
        <begin position="968"/>
        <end position="996"/>
    </location>
</feature>
<feature type="coiled-coil region" evidence="1">
    <location>
        <begin position="526"/>
        <end position="610"/>
    </location>
</feature>
<feature type="region of interest" description="Disordered" evidence="2">
    <location>
        <begin position="74"/>
        <end position="116"/>
    </location>
</feature>
<proteinExistence type="predicted"/>
<dbReference type="KEGG" id="bpg:Bathy01g02090"/>
<protein>
    <submittedName>
        <fullName evidence="3">Uncharacterized protein</fullName>
    </submittedName>
</protein>
<feature type="region of interest" description="Disordered" evidence="2">
    <location>
        <begin position="16"/>
        <end position="43"/>
    </location>
</feature>
<gene>
    <name evidence="3" type="ORF">Bathy01g02090</name>
</gene>
<keyword evidence="1" id="KW-0175">Coiled coil</keyword>
<feature type="coiled-coil region" evidence="1">
    <location>
        <begin position="471"/>
        <end position="498"/>
    </location>
</feature>